<gene>
    <name evidence="1" type="ORF">SAMN04488035_0551</name>
</gene>
<accession>A0A1I2DH54</accession>
<organism evidence="1 2">
    <name type="scientific">Flavimobilis marinus</name>
    <dbReference type="NCBI Taxonomy" id="285351"/>
    <lineage>
        <taxon>Bacteria</taxon>
        <taxon>Bacillati</taxon>
        <taxon>Actinomycetota</taxon>
        <taxon>Actinomycetes</taxon>
        <taxon>Micrococcales</taxon>
        <taxon>Jonesiaceae</taxon>
        <taxon>Flavimobilis</taxon>
    </lineage>
</organism>
<dbReference type="OrthoDB" id="4426339at2"/>
<dbReference type="SUPFAM" id="SSF69572">
    <property type="entry name" value="Activating enzymes of the ubiquitin-like proteins"/>
    <property type="match status" value="1"/>
</dbReference>
<protein>
    <recommendedName>
        <fullName evidence="3">ThiF family protein</fullName>
    </recommendedName>
</protein>
<sequence>MRLRAGTPAHPDEELWSAARHDGRGALTRALRASATVGVCGLGRTGLLLARSLVACGMGTVVVDDDLEVDTRDVGPGGYDLRDVGASRRSAAARLLHGHGGRVGLGERTDLDVVVVVGGGPLDVTRTWQLMGHGIPHLPVAWEGAAVTVGPLVVPGTTACLRCVDLHRADDAARAPQRTASARYGRHAEETVLALAAAGAAVRAVTRLVDGRDVGIATTEQFVSAAAAHHVERWPPHPTCGCHSLVASQKGPLDVSGPFGGGTADAPD</sequence>
<dbReference type="Proteomes" id="UP000198520">
    <property type="component" value="Unassembled WGS sequence"/>
</dbReference>
<keyword evidence="2" id="KW-1185">Reference proteome</keyword>
<proteinExistence type="predicted"/>
<evidence type="ECO:0008006" key="3">
    <source>
        <dbReference type="Google" id="ProtNLM"/>
    </source>
</evidence>
<dbReference type="RefSeq" id="WP_093374823.1">
    <property type="nucleotide sequence ID" value="NZ_BNAN01000001.1"/>
</dbReference>
<evidence type="ECO:0000313" key="1">
    <source>
        <dbReference type="EMBL" id="SFE79553.1"/>
    </source>
</evidence>
<dbReference type="AlphaFoldDB" id="A0A1I2DH54"/>
<dbReference type="Gene3D" id="3.40.50.720">
    <property type="entry name" value="NAD(P)-binding Rossmann-like Domain"/>
    <property type="match status" value="1"/>
</dbReference>
<dbReference type="InterPro" id="IPR035985">
    <property type="entry name" value="Ubiquitin-activating_enz"/>
</dbReference>
<dbReference type="GO" id="GO:0008641">
    <property type="term" value="F:ubiquitin-like modifier activating enzyme activity"/>
    <property type="evidence" value="ECO:0007669"/>
    <property type="project" value="InterPro"/>
</dbReference>
<dbReference type="STRING" id="285351.SAMN04488035_0551"/>
<reference evidence="2" key="1">
    <citation type="submission" date="2016-10" db="EMBL/GenBank/DDBJ databases">
        <authorList>
            <person name="Varghese N."/>
            <person name="Submissions S."/>
        </authorList>
    </citation>
    <scope>NUCLEOTIDE SEQUENCE [LARGE SCALE GENOMIC DNA]</scope>
    <source>
        <strain evidence="2">DSM 19083</strain>
    </source>
</reference>
<dbReference type="EMBL" id="FONZ01000001">
    <property type="protein sequence ID" value="SFE79553.1"/>
    <property type="molecule type" value="Genomic_DNA"/>
</dbReference>
<name>A0A1I2DH54_9MICO</name>
<evidence type="ECO:0000313" key="2">
    <source>
        <dbReference type="Proteomes" id="UP000198520"/>
    </source>
</evidence>